<organism evidence="8 9">
    <name type="scientific">Crassostrea virginica</name>
    <name type="common">Eastern oyster</name>
    <dbReference type="NCBI Taxonomy" id="6565"/>
    <lineage>
        <taxon>Eukaryota</taxon>
        <taxon>Metazoa</taxon>
        <taxon>Spiralia</taxon>
        <taxon>Lophotrochozoa</taxon>
        <taxon>Mollusca</taxon>
        <taxon>Bivalvia</taxon>
        <taxon>Autobranchia</taxon>
        <taxon>Pteriomorphia</taxon>
        <taxon>Ostreida</taxon>
        <taxon>Ostreoidea</taxon>
        <taxon>Ostreidae</taxon>
        <taxon>Crassostrea</taxon>
    </lineage>
</organism>
<dbReference type="KEGG" id="cvn:111122534"/>
<evidence type="ECO:0000313" key="9">
    <source>
        <dbReference type="RefSeq" id="XP_022320027.1"/>
    </source>
</evidence>
<feature type="transmembrane region" description="Helical" evidence="5">
    <location>
        <begin position="239"/>
        <end position="261"/>
    </location>
</feature>
<evidence type="ECO:0000256" key="5">
    <source>
        <dbReference type="RuleBase" id="RU000687"/>
    </source>
</evidence>
<dbReference type="Pfam" id="PF02931">
    <property type="entry name" value="Neur_chan_LBD"/>
    <property type="match status" value="1"/>
</dbReference>
<proteinExistence type="inferred from homology"/>
<comment type="subcellular location">
    <subcellularLocation>
        <location evidence="1">Membrane</location>
        <topology evidence="1">Multi-pass membrane protein</topology>
    </subcellularLocation>
</comment>
<keyword evidence="5" id="KW-0406">Ion transport</keyword>
<feature type="domain" description="Neurotransmitter-gated ion-channel ligand-binding" evidence="6">
    <location>
        <begin position="33"/>
        <end position="237"/>
    </location>
</feature>
<evidence type="ECO:0000256" key="2">
    <source>
        <dbReference type="ARBA" id="ARBA00022692"/>
    </source>
</evidence>
<dbReference type="SUPFAM" id="SSF90112">
    <property type="entry name" value="Neurotransmitter-gated ion-channel transmembrane pore"/>
    <property type="match status" value="1"/>
</dbReference>
<dbReference type="GeneID" id="111122534"/>
<feature type="domain" description="Neurotransmitter-gated ion-channel transmembrane" evidence="7">
    <location>
        <begin position="244"/>
        <end position="346"/>
    </location>
</feature>
<dbReference type="Proteomes" id="UP000694844">
    <property type="component" value="Chromosome 3"/>
</dbReference>
<dbReference type="GO" id="GO:0004888">
    <property type="term" value="F:transmembrane signaling receptor activity"/>
    <property type="evidence" value="ECO:0007669"/>
    <property type="project" value="InterPro"/>
</dbReference>
<feature type="chain" id="PRO_5034490580" evidence="5">
    <location>
        <begin position="22"/>
        <end position="409"/>
    </location>
</feature>
<dbReference type="GO" id="GO:0016020">
    <property type="term" value="C:membrane"/>
    <property type="evidence" value="ECO:0007669"/>
    <property type="project" value="UniProtKB-SubCell"/>
</dbReference>
<dbReference type="Gene3D" id="1.20.58.390">
    <property type="entry name" value="Neurotransmitter-gated ion-channel transmembrane domain"/>
    <property type="match status" value="1"/>
</dbReference>
<keyword evidence="3 5" id="KW-1133">Transmembrane helix</keyword>
<feature type="transmembrane region" description="Helical" evidence="5">
    <location>
        <begin position="387"/>
        <end position="408"/>
    </location>
</feature>
<evidence type="ECO:0000313" key="8">
    <source>
        <dbReference type="Proteomes" id="UP000694844"/>
    </source>
</evidence>
<feature type="signal peptide" evidence="5">
    <location>
        <begin position="1"/>
        <end position="21"/>
    </location>
</feature>
<dbReference type="PROSITE" id="PS00236">
    <property type="entry name" value="NEUROTR_ION_CHANNEL"/>
    <property type="match status" value="1"/>
</dbReference>
<comment type="similarity">
    <text evidence="5">Belongs to the ligand-gated ion channel (TC 1.A.9) family.</text>
</comment>
<dbReference type="InterPro" id="IPR036734">
    <property type="entry name" value="Neur_chan_lig-bd_sf"/>
</dbReference>
<keyword evidence="5" id="KW-0813">Transport</keyword>
<dbReference type="InterPro" id="IPR006029">
    <property type="entry name" value="Neurotrans-gated_channel_TM"/>
</dbReference>
<dbReference type="AlphaFoldDB" id="A0A8B8CVX9"/>
<reference evidence="9" key="1">
    <citation type="submission" date="2025-08" db="UniProtKB">
        <authorList>
            <consortium name="RefSeq"/>
        </authorList>
    </citation>
    <scope>IDENTIFICATION</scope>
    <source>
        <tissue evidence="9">Whole sample</tissue>
    </source>
</reference>
<keyword evidence="4 5" id="KW-0472">Membrane</keyword>
<gene>
    <name evidence="9" type="primary">LOC111122534</name>
</gene>
<dbReference type="InterPro" id="IPR018000">
    <property type="entry name" value="Neurotransmitter_ion_chnl_CS"/>
</dbReference>
<feature type="transmembrane region" description="Helical" evidence="5">
    <location>
        <begin position="302"/>
        <end position="326"/>
    </location>
</feature>
<dbReference type="CDD" id="cd19051">
    <property type="entry name" value="LGIC_TM_cation"/>
    <property type="match status" value="1"/>
</dbReference>
<evidence type="ECO:0000256" key="4">
    <source>
        <dbReference type="ARBA" id="ARBA00023136"/>
    </source>
</evidence>
<evidence type="ECO:0000256" key="1">
    <source>
        <dbReference type="ARBA" id="ARBA00004141"/>
    </source>
</evidence>
<keyword evidence="2 5" id="KW-0812">Transmembrane</keyword>
<dbReference type="Gene3D" id="2.70.170.10">
    <property type="entry name" value="Neurotransmitter-gated ion-channel ligand-binding domain"/>
    <property type="match status" value="1"/>
</dbReference>
<dbReference type="FunFam" id="2.70.170.10:FF:000028">
    <property type="entry name" value="AcetylCholine Receptor"/>
    <property type="match status" value="1"/>
</dbReference>
<dbReference type="InterPro" id="IPR038050">
    <property type="entry name" value="Neuro_actylchol_rec"/>
</dbReference>
<dbReference type="RefSeq" id="XP_022320027.1">
    <property type="nucleotide sequence ID" value="XM_022464319.1"/>
</dbReference>
<dbReference type="SUPFAM" id="SSF63712">
    <property type="entry name" value="Nicotinic receptor ligand binding domain-like"/>
    <property type="match status" value="1"/>
</dbReference>
<evidence type="ECO:0000259" key="7">
    <source>
        <dbReference type="Pfam" id="PF02932"/>
    </source>
</evidence>
<name>A0A8B8CVX9_CRAVI</name>
<dbReference type="InterPro" id="IPR006201">
    <property type="entry name" value="Neur_channel"/>
</dbReference>
<dbReference type="Pfam" id="PF02932">
    <property type="entry name" value="Neur_chan_memb"/>
    <property type="match status" value="1"/>
</dbReference>
<dbReference type="OrthoDB" id="6055819at2759"/>
<keyword evidence="5" id="KW-0407">Ion channel</keyword>
<protein>
    <submittedName>
        <fullName evidence="9">Acetylcholine receptor subunit alpha-like</fullName>
    </submittedName>
</protein>
<dbReference type="InterPro" id="IPR036719">
    <property type="entry name" value="Neuro-gated_channel_TM_sf"/>
</dbReference>
<dbReference type="CDD" id="cd18989">
    <property type="entry name" value="LGIC_ECD_cation"/>
    <property type="match status" value="1"/>
</dbReference>
<accession>A0A8B8CVX9</accession>
<dbReference type="GO" id="GO:0005230">
    <property type="term" value="F:extracellular ligand-gated monoatomic ion channel activity"/>
    <property type="evidence" value="ECO:0007669"/>
    <property type="project" value="InterPro"/>
</dbReference>
<dbReference type="PRINTS" id="PR00252">
    <property type="entry name" value="NRIONCHANNEL"/>
</dbReference>
<evidence type="ECO:0000259" key="6">
    <source>
        <dbReference type="Pfam" id="PF02931"/>
    </source>
</evidence>
<keyword evidence="8" id="KW-1185">Reference proteome</keyword>
<keyword evidence="5" id="KW-0732">Signal</keyword>
<dbReference type="InterPro" id="IPR006202">
    <property type="entry name" value="Neur_chan_lig-bd"/>
</dbReference>
<evidence type="ECO:0000256" key="3">
    <source>
        <dbReference type="ARBA" id="ARBA00022989"/>
    </source>
</evidence>
<sequence length="409" mass="47581">MKSRNSAPVFLLLCLIRFANSVSHDHPEYMLFDRLFKEVNNEYNPDVRPTLDYHKTLLVNVSINLVALHSLTERSQTLSTTVWIDLEWTDVHLAWNRSDFGHISSIVVPMVKIWIPDICVTNEVTNDKCLIKSDEGRALLEYTGKVTLWWNKEVKTRCDVDISQYPFDKQVCAIDIGTWYSEDEKIKLVPKFDNMDLSNYVLNEEWDIMDSNIHKVIVEDERNFTDLRFEMVIDRKPLFYLYSTVLPILLLSILNMVCFLVPIESGEKIGMTMAIFLTFAVFMTMISSTVPRSSEHVFKFGIFMTMHLLMSGITILLEVFVSHIYYKPKETKMNKTLEWIFKQFIENDQNDNELSQALPSSDREQEMCSVLETDPWQKLALGLDKMFGYFVTVVNALLIFLFFVTVSVS</sequence>
<feature type="transmembrane region" description="Helical" evidence="5">
    <location>
        <begin position="273"/>
        <end position="290"/>
    </location>
</feature>
<dbReference type="PANTHER" id="PTHR18945">
    <property type="entry name" value="NEUROTRANSMITTER GATED ION CHANNEL"/>
    <property type="match status" value="1"/>
</dbReference>